<dbReference type="InterPro" id="IPR029062">
    <property type="entry name" value="Class_I_gatase-like"/>
</dbReference>
<dbReference type="Gene3D" id="3.40.50.880">
    <property type="match status" value="2"/>
</dbReference>
<accession>A0A1W2GJ62</accession>
<dbReference type="EMBL" id="FWYF01000003">
    <property type="protein sequence ID" value="SMD36378.1"/>
    <property type="molecule type" value="Genomic_DNA"/>
</dbReference>
<dbReference type="RefSeq" id="WP_084373516.1">
    <property type="nucleotide sequence ID" value="NZ_FWYF01000003.1"/>
</dbReference>
<feature type="signal peptide" evidence="1">
    <location>
        <begin position="1"/>
        <end position="25"/>
    </location>
</feature>
<dbReference type="InterPro" id="IPR026444">
    <property type="entry name" value="Secre_tail"/>
</dbReference>
<dbReference type="AlphaFoldDB" id="A0A1W2GJ62"/>
<reference evidence="3 4" key="1">
    <citation type="submission" date="2017-04" db="EMBL/GenBank/DDBJ databases">
        <authorList>
            <person name="Afonso C.L."/>
            <person name="Miller P.J."/>
            <person name="Scott M.A."/>
            <person name="Spackman E."/>
            <person name="Goraichik I."/>
            <person name="Dimitrov K.M."/>
            <person name="Suarez D.L."/>
            <person name="Swayne D.E."/>
        </authorList>
    </citation>
    <scope>NUCLEOTIDE SEQUENCE [LARGE SCALE GENOMIC DNA]</scope>
    <source>
        <strain evidence="3 4">DSM 26133</strain>
    </source>
</reference>
<keyword evidence="1" id="KW-0732">Signal</keyword>
<dbReference type="SUPFAM" id="SSF52317">
    <property type="entry name" value="Class I glutamine amidotransferase-like"/>
    <property type="match status" value="2"/>
</dbReference>
<keyword evidence="4" id="KW-1185">Reference proteome</keyword>
<feature type="domain" description="Secretion system C-terminal sorting" evidence="2">
    <location>
        <begin position="945"/>
        <end position="1014"/>
    </location>
</feature>
<dbReference type="Pfam" id="PF18962">
    <property type="entry name" value="Por_Secre_tail"/>
    <property type="match status" value="1"/>
</dbReference>
<name>A0A1W2GJ62_REIFA</name>
<protein>
    <submittedName>
        <fullName evidence="3">Por secretion system C-terminal sorting domain-containing protein</fullName>
    </submittedName>
</protein>
<proteinExistence type="predicted"/>
<dbReference type="NCBIfam" id="TIGR04183">
    <property type="entry name" value="Por_Secre_tail"/>
    <property type="match status" value="1"/>
</dbReference>
<evidence type="ECO:0000313" key="4">
    <source>
        <dbReference type="Proteomes" id="UP000192472"/>
    </source>
</evidence>
<sequence>MNYLKGILQICAFIILSFMSFSANADTILMFVSHEQTYYSEYIVMKKALEAAGYTVEVRSASDLNFSTYMSPYSDISAVANDLSGSSYSEFQNQFLNLFGMEWDESLNSIPTSVSTDGILTNVMNIDQYVGIVVVGGIGSLAYRVDGTYYAQGEEEREVSASMVEQTAEYLNDLAIEALLQGKPVMAQCHGASIPAFWRIPDTSGPGEEALGYSLLKDQNSAGYPESATLGTLQALDVIYRPNDRVTISNAHSALTTSYSATAKIITTRDWYPQTVAHAARTFLNVLETFPLDRTKTSEINALVIHGGALDPENCGPENKDNDVPCNHGGGESLPADYTDLMNVLNANENNDDFNLVNDHLDLSTTELDLSNEAEVLTYFADYDVIVFFKHWSTVITDEMQQAIVTFADNGGGVVGLHHALYNDQEGSQNKDVLVTQLFGAESSPSGWAANLTTFNMYATNHGHFISSYLIEYDNVADHPTVASWESDPLSATANTSFSTLPFISMYDELYVNFNYTGDIALGREINEITPLFSNDALPPNASLTQTRQTGFTRLVDLDGDGKIGKVAYMAPGERTINVDAASTYGQMIRNAVVWSAPEAEKWEQTIEVASISDKLITDDPFEISASVSSELTLAYEVIYGPATNEGNLVTLTGVAGEVEIEISQEGNGDYLAATETISFVVYDPSKLDQEITFLAVEDQIFGNEPINLSATSTSELEVSFEYVSGPGTLDGSVLTITGAGAIVVEASQSGNDDYNPADTEEQTIIVSKANQEITFTEIEDQTYGASSIELSATSTSELEVSFEYVNGPGTLDGSVLTITGAGTIVVQASQSGDDNYNPADTEEQTITVSKANQTIEFSPLEDVPMTADPITLEAKTSTGLEVIFSVDGPANLSGIELILDRIPGTVTVTASQGGNENFHGVSVQQSFESMYVLSADPMTQCWNIYPNPVQNQLQIRREYGQSAHIEIYQVNGALSLAEKINGEGTVDVHSLPNGIYFLRIIEEKTVTTTKILISR</sequence>
<feature type="chain" id="PRO_5012484224" evidence="1">
    <location>
        <begin position="26"/>
        <end position="1016"/>
    </location>
</feature>
<evidence type="ECO:0000256" key="1">
    <source>
        <dbReference type="SAM" id="SignalP"/>
    </source>
</evidence>
<organism evidence="3 4">
    <name type="scientific">Reichenbachiella faecimaris</name>
    <dbReference type="NCBI Taxonomy" id="692418"/>
    <lineage>
        <taxon>Bacteria</taxon>
        <taxon>Pseudomonadati</taxon>
        <taxon>Bacteroidota</taxon>
        <taxon>Cytophagia</taxon>
        <taxon>Cytophagales</taxon>
        <taxon>Reichenbachiellaceae</taxon>
        <taxon>Reichenbachiella</taxon>
    </lineage>
</organism>
<dbReference type="STRING" id="692418.SAMN04488029_2865"/>
<evidence type="ECO:0000313" key="3">
    <source>
        <dbReference type="EMBL" id="SMD36378.1"/>
    </source>
</evidence>
<dbReference type="Proteomes" id="UP000192472">
    <property type="component" value="Unassembled WGS sequence"/>
</dbReference>
<gene>
    <name evidence="3" type="ORF">SAMN04488029_2865</name>
</gene>
<dbReference type="OrthoDB" id="1097758at2"/>
<evidence type="ECO:0000259" key="2">
    <source>
        <dbReference type="Pfam" id="PF18962"/>
    </source>
</evidence>